<organism evidence="10">
    <name type="scientific">Setaria italica</name>
    <name type="common">Foxtail millet</name>
    <name type="synonym">Panicum italicum</name>
    <dbReference type="NCBI Taxonomy" id="4555"/>
    <lineage>
        <taxon>Eukaryota</taxon>
        <taxon>Viridiplantae</taxon>
        <taxon>Streptophyta</taxon>
        <taxon>Embryophyta</taxon>
        <taxon>Tracheophyta</taxon>
        <taxon>Spermatophyta</taxon>
        <taxon>Magnoliopsida</taxon>
        <taxon>Liliopsida</taxon>
        <taxon>Poales</taxon>
        <taxon>Poaceae</taxon>
        <taxon>PACMAD clade</taxon>
        <taxon>Panicoideae</taxon>
        <taxon>Panicodae</taxon>
        <taxon>Paniceae</taxon>
        <taxon>Cenchrinae</taxon>
        <taxon>Setaria</taxon>
    </lineage>
</organism>
<dbReference type="PANTHER" id="PTHR11746">
    <property type="entry name" value="O-METHYLTRANSFERASE"/>
    <property type="match status" value="1"/>
</dbReference>
<dbReference type="FunFam" id="3.40.50.150:FF:000057">
    <property type="entry name" value="O-methyltransferase ZRP4"/>
    <property type="match status" value="1"/>
</dbReference>
<keyword evidence="2" id="KW-0489">Methyltransferase</keyword>
<dbReference type="GO" id="GO:0030187">
    <property type="term" value="P:melatonin biosynthetic process"/>
    <property type="evidence" value="ECO:0007669"/>
    <property type="project" value="UniProtKB-ARBA"/>
</dbReference>
<proteinExistence type="inferred from homology"/>
<reference evidence="10" key="1">
    <citation type="journal article" date="2012" name="Nat. Biotechnol.">
        <title>Reference genome sequence of the model plant Setaria.</title>
        <authorList>
            <person name="Bennetzen J.L."/>
            <person name="Schmutz J."/>
            <person name="Wang H."/>
            <person name="Percifield R."/>
            <person name="Hawkins J."/>
            <person name="Pontaroli A.C."/>
            <person name="Estep M."/>
            <person name="Feng L."/>
            <person name="Vaughn J.N."/>
            <person name="Grimwood J."/>
            <person name="Jenkins J."/>
            <person name="Barry K."/>
            <person name="Lindquist E."/>
            <person name="Hellsten U."/>
            <person name="Deshpande S."/>
            <person name="Wang X."/>
            <person name="Wu X."/>
            <person name="Mitros T."/>
            <person name="Triplett J."/>
            <person name="Yang X."/>
            <person name="Ye C.Y."/>
            <person name="Mauro-Herrera M."/>
            <person name="Wang L."/>
            <person name="Li P."/>
            <person name="Sharma M."/>
            <person name="Sharma R."/>
            <person name="Ronald P.C."/>
            <person name="Panaud O."/>
            <person name="Kellogg E.A."/>
            <person name="Brutnell T.P."/>
            <person name="Doust A.N."/>
            <person name="Tuskan G.A."/>
            <person name="Rokhsar D."/>
            <person name="Devos K.M."/>
        </authorList>
    </citation>
    <scope>NUCLEOTIDE SEQUENCE [LARGE SCALE GENOMIC DNA]</scope>
    <source>
        <strain evidence="10">Yugu1</strain>
    </source>
</reference>
<dbReference type="Gene3D" id="3.40.50.150">
    <property type="entry name" value="Vaccinia Virus protein VP39"/>
    <property type="match status" value="1"/>
</dbReference>
<evidence type="ECO:0000256" key="4">
    <source>
        <dbReference type="ARBA" id="ARBA00022691"/>
    </source>
</evidence>
<dbReference type="InterPro" id="IPR016461">
    <property type="entry name" value="COMT-like"/>
</dbReference>
<reference evidence="10" key="2">
    <citation type="submission" date="2015-07" db="EMBL/GenBank/DDBJ databases">
        <authorList>
            <person name="Noorani M."/>
        </authorList>
    </citation>
    <scope>NUCLEOTIDE SEQUENCE</scope>
    <source>
        <strain evidence="10">Yugu1</strain>
    </source>
</reference>
<dbReference type="EMBL" id="CM003536">
    <property type="protein sequence ID" value="RCV43046.1"/>
    <property type="molecule type" value="Genomic_DNA"/>
</dbReference>
<evidence type="ECO:0000256" key="1">
    <source>
        <dbReference type="ARBA" id="ARBA00011738"/>
    </source>
</evidence>
<feature type="active site" description="Proton acceptor" evidence="6">
    <location>
        <position position="309"/>
    </location>
</feature>
<dbReference type="GO" id="GO:0032259">
    <property type="term" value="P:methylation"/>
    <property type="evidence" value="ECO:0007669"/>
    <property type="project" value="UniProtKB-KW"/>
</dbReference>
<evidence type="ECO:0000256" key="3">
    <source>
        <dbReference type="ARBA" id="ARBA00022679"/>
    </source>
</evidence>
<dbReference type="PIRSF" id="PIRSF005739">
    <property type="entry name" value="O-mtase"/>
    <property type="match status" value="1"/>
</dbReference>
<keyword evidence="3" id="KW-0808">Transferase</keyword>
<gene>
    <name evidence="10" type="ORF">SETIT_9G264100v2</name>
</gene>
<dbReference type="InterPro" id="IPR036390">
    <property type="entry name" value="WH_DNA-bd_sf"/>
</dbReference>
<feature type="domain" description="O-methyltransferase dimerisation" evidence="9">
    <location>
        <begin position="49"/>
        <end position="143"/>
    </location>
</feature>
<keyword evidence="7" id="KW-0732">Signal</keyword>
<protein>
    <recommendedName>
        <fullName evidence="11">O-methyltransferase domain-containing protein</fullName>
    </recommendedName>
</protein>
<evidence type="ECO:0000256" key="5">
    <source>
        <dbReference type="ARBA" id="ARBA00038277"/>
    </source>
</evidence>
<evidence type="ECO:0000256" key="6">
    <source>
        <dbReference type="PIRSR" id="PIRSR005739-1"/>
    </source>
</evidence>
<evidence type="ECO:0000256" key="7">
    <source>
        <dbReference type="SAM" id="SignalP"/>
    </source>
</evidence>
<dbReference type="SUPFAM" id="SSF46785">
    <property type="entry name" value="Winged helix' DNA-binding domain"/>
    <property type="match status" value="1"/>
</dbReference>
<dbReference type="Pfam" id="PF08100">
    <property type="entry name" value="Dimerisation"/>
    <property type="match status" value="1"/>
</dbReference>
<dbReference type="PROSITE" id="PS51683">
    <property type="entry name" value="SAM_OMT_II"/>
    <property type="match status" value="1"/>
</dbReference>
<sequence>MQYIFLVFLIRANTPAFVSARLISINAQHSTMALSEDSHDLLQAQVELWNQTYSFMKSVALAVALDLRVADAIHHHGGAATLSQILPEIGISQCKLPGLRRLMRVLTLAGTFTIQPPDQASPSDDGHEPVYKLTTASRLLLTSNNDNGGGEGSTVTLSPVLNHVLNPFRDSVLSMGLTAWFRHDGEQHGPCPFALMHGETLWEVSGRDDALNASVNDAMAADSRILMRVVLKECGEVFGGIDSLVDVAGGIGGAATVIASAFPSLKCSVLDLPHVVAKAPSGSNVQFVAGDMFQRIPPANAVFLKWILHDWGDDECINILKNCKQAIPSRDAGGKVIIIDIVVGSKSSDAKLLETQVLCDFDIMKIGGVERDEQEWKKIFLEAGFNDYTIMPVLGLRSIIVLYP</sequence>
<feature type="signal peptide" evidence="7">
    <location>
        <begin position="1"/>
        <end position="20"/>
    </location>
</feature>
<dbReference type="InterPro" id="IPR012967">
    <property type="entry name" value="COMT_dimerisation"/>
</dbReference>
<dbReference type="InterPro" id="IPR036388">
    <property type="entry name" value="WH-like_DNA-bd_sf"/>
</dbReference>
<comment type="subunit">
    <text evidence="1">Homodimer.</text>
</comment>
<dbReference type="AlphaFoldDB" id="A0A368SKS9"/>
<evidence type="ECO:0000256" key="2">
    <source>
        <dbReference type="ARBA" id="ARBA00022603"/>
    </source>
</evidence>
<dbReference type="FunFam" id="1.10.10.10:FF:000292">
    <property type="entry name" value="O-methyltransferase ZRP4"/>
    <property type="match status" value="1"/>
</dbReference>
<dbReference type="GO" id="GO:0046983">
    <property type="term" value="F:protein dimerization activity"/>
    <property type="evidence" value="ECO:0007669"/>
    <property type="project" value="InterPro"/>
</dbReference>
<accession>A0A368SKS9</accession>
<dbReference type="InterPro" id="IPR001077">
    <property type="entry name" value="COMT_C"/>
</dbReference>
<feature type="domain" description="O-methyltransferase C-terminal" evidence="8">
    <location>
        <begin position="177"/>
        <end position="386"/>
    </location>
</feature>
<dbReference type="OrthoDB" id="2410195at2759"/>
<dbReference type="GO" id="GO:0017096">
    <property type="term" value="F:acetylserotonin O-methyltransferase activity"/>
    <property type="evidence" value="ECO:0007669"/>
    <property type="project" value="UniProtKB-ARBA"/>
</dbReference>
<dbReference type="Gene3D" id="1.10.10.10">
    <property type="entry name" value="Winged helix-like DNA-binding domain superfamily/Winged helix DNA-binding domain"/>
    <property type="match status" value="1"/>
</dbReference>
<evidence type="ECO:0008006" key="11">
    <source>
        <dbReference type="Google" id="ProtNLM"/>
    </source>
</evidence>
<comment type="similarity">
    <text evidence="5">Belongs to the class I-like SAM-binding methyltransferase superfamily. Cation-independent O-methyltransferase family.</text>
</comment>
<dbReference type="Pfam" id="PF00891">
    <property type="entry name" value="Methyltransf_2"/>
    <property type="match status" value="1"/>
</dbReference>
<dbReference type="SUPFAM" id="SSF53335">
    <property type="entry name" value="S-adenosyl-L-methionine-dependent methyltransferases"/>
    <property type="match status" value="1"/>
</dbReference>
<dbReference type="InterPro" id="IPR029063">
    <property type="entry name" value="SAM-dependent_MTases_sf"/>
</dbReference>
<feature type="chain" id="PRO_5016654264" description="O-methyltransferase domain-containing protein" evidence="7">
    <location>
        <begin position="21"/>
        <end position="404"/>
    </location>
</feature>
<evidence type="ECO:0000259" key="8">
    <source>
        <dbReference type="Pfam" id="PF00891"/>
    </source>
</evidence>
<evidence type="ECO:0000259" key="9">
    <source>
        <dbReference type="Pfam" id="PF08100"/>
    </source>
</evidence>
<name>A0A368SKS9_SETIT</name>
<evidence type="ECO:0000313" key="10">
    <source>
        <dbReference type="EMBL" id="RCV43046.1"/>
    </source>
</evidence>
<keyword evidence="4" id="KW-0949">S-adenosyl-L-methionine</keyword>